<dbReference type="Pfam" id="PF00201">
    <property type="entry name" value="UDPGT"/>
    <property type="match status" value="1"/>
</dbReference>
<dbReference type="PROSITE" id="PS00375">
    <property type="entry name" value="UDPGT"/>
    <property type="match status" value="1"/>
</dbReference>
<dbReference type="PANTHER" id="PTHR48043">
    <property type="entry name" value="EG:EG0003.4 PROTEIN-RELATED"/>
    <property type="match status" value="1"/>
</dbReference>
<dbReference type="Proteomes" id="UP000008549">
    <property type="component" value="Unassembled WGS sequence"/>
</dbReference>
<name>A8WVV1_CAEBR</name>
<dbReference type="eggNOG" id="KOG1192">
    <property type="taxonomic scope" value="Eukaryota"/>
</dbReference>
<dbReference type="WormBase" id="CBG03962">
    <property type="protein sequence ID" value="CBP41582"/>
    <property type="gene ID" value="WBGene00026718"/>
    <property type="gene designation" value="Cbr-ugt-25"/>
</dbReference>
<proteinExistence type="inferred from homology"/>
<evidence type="ECO:0000313" key="14">
    <source>
        <dbReference type="Proteomes" id="UP000008549"/>
    </source>
</evidence>
<evidence type="ECO:0000256" key="7">
    <source>
        <dbReference type="ARBA" id="ARBA00022729"/>
    </source>
</evidence>
<dbReference type="InterPro" id="IPR035595">
    <property type="entry name" value="UDP_glycos_trans_CS"/>
</dbReference>
<dbReference type="OMA" id="IEHAIRF"/>
<dbReference type="SUPFAM" id="SSF53756">
    <property type="entry name" value="UDP-Glycosyltransferase/glycogen phosphorylase"/>
    <property type="match status" value="1"/>
</dbReference>
<dbReference type="Gene3D" id="3.40.50.2000">
    <property type="entry name" value="Glycogen Phosphorylase B"/>
    <property type="match status" value="1"/>
</dbReference>
<dbReference type="EMBL" id="HE600906">
    <property type="protein sequence ID" value="CAP24764.2"/>
    <property type="molecule type" value="Genomic_DNA"/>
</dbReference>
<evidence type="ECO:0000256" key="5">
    <source>
        <dbReference type="ARBA" id="ARBA00022679"/>
    </source>
</evidence>
<comment type="catalytic activity">
    <reaction evidence="10">
        <text>glucuronate acceptor + UDP-alpha-D-glucuronate = acceptor beta-D-glucuronoside + UDP + H(+)</text>
        <dbReference type="Rhea" id="RHEA:21032"/>
        <dbReference type="ChEBI" id="CHEBI:15378"/>
        <dbReference type="ChEBI" id="CHEBI:58052"/>
        <dbReference type="ChEBI" id="CHEBI:58223"/>
        <dbReference type="ChEBI" id="CHEBI:132367"/>
        <dbReference type="ChEBI" id="CHEBI:132368"/>
        <dbReference type="EC" id="2.4.1.17"/>
    </reaction>
</comment>
<dbReference type="InParanoid" id="A8WVV1"/>
<dbReference type="AlphaFoldDB" id="A8WVV1"/>
<dbReference type="FunCoup" id="A8WVV1">
    <property type="interactions" value="10"/>
</dbReference>
<evidence type="ECO:0000256" key="10">
    <source>
        <dbReference type="ARBA" id="ARBA00047475"/>
    </source>
</evidence>
<evidence type="ECO:0000256" key="6">
    <source>
        <dbReference type="ARBA" id="ARBA00022692"/>
    </source>
</evidence>
<evidence type="ECO:0000256" key="8">
    <source>
        <dbReference type="ARBA" id="ARBA00022989"/>
    </source>
</evidence>
<keyword evidence="6 12" id="KW-0812">Transmembrane</keyword>
<dbReference type="EC" id="2.4.1.17" evidence="3"/>
<reference evidence="13 14" key="2">
    <citation type="journal article" date="2011" name="PLoS Genet.">
        <title>Caenorhabditis briggsae recombinant inbred line genotypes reveal inter-strain incompatibility and the evolution of recombination.</title>
        <authorList>
            <person name="Ross J.A."/>
            <person name="Koboldt D.C."/>
            <person name="Staisch J.E."/>
            <person name="Chamberlin H.M."/>
            <person name="Gupta B.P."/>
            <person name="Miller R.D."/>
            <person name="Baird S.E."/>
            <person name="Haag E.S."/>
        </authorList>
    </citation>
    <scope>NUCLEOTIDE SEQUENCE [LARGE SCALE GENOMIC DNA]</scope>
    <source>
        <strain evidence="13 14">AF16</strain>
    </source>
</reference>
<dbReference type="HOGENOM" id="CLU_012949_1_4_1"/>
<feature type="transmembrane region" description="Helical" evidence="12">
    <location>
        <begin position="557"/>
        <end position="580"/>
    </location>
</feature>
<sequence>MVPPLHLYQYHLTYHISQIRKLRKLPCVCCIRDKKAESPFLVSSLNKTYKRKMMKRESSPSTAMIIQSLFFLSLIGLLNAYNILVYSPSFGGSHTNFMARLADTLTDVGHNVTFLIPVADEARKGQLGVKKTKDVVIVEQDQIMKRQVKPIDDDMAQYWTTDMDSSNADTIFNVFFDAMVLSCENFMRNKEAFEDLKRRNFDVGIFEPVSVCGLGYMNALRIEKIIMASSCALYDGALAAVGEPLDFSYVPGMMSKSGEKMSLSEKLENYRLSMASYRMQHGMWDKETEIYRKHLGYGIPHWRDLMPTSSVFFTNSIPYVDFPRTVTQKTVPIGGISVDIESIRSQKLSIEWSTVLDERPFNMLISFGSMVRSMDMPTEWRRGLLEAIKSEPNVTFIWKYENDDLEWAKGIKNIYFSKWVPQTALLNDDRLTAFMTHGGLGSTNELAHLGKPALMIPVFADQDRNANMLARHGGVKVIHKSELGNTKVIKNAIRSILHDEEFKKHAEKLADLLVNQPLKPKEQVVKYTEFVARFGPFPEMDSFGRKLGFIERNLLDIYSVIGLSYIIAFLLIFFACRFVFGLLPLKFIKKD</sequence>
<evidence type="ECO:0000256" key="3">
    <source>
        <dbReference type="ARBA" id="ARBA00012544"/>
    </source>
</evidence>
<organism evidence="13 14">
    <name type="scientific">Caenorhabditis briggsae</name>
    <dbReference type="NCBI Taxonomy" id="6238"/>
    <lineage>
        <taxon>Eukaryota</taxon>
        <taxon>Metazoa</taxon>
        <taxon>Ecdysozoa</taxon>
        <taxon>Nematoda</taxon>
        <taxon>Chromadorea</taxon>
        <taxon>Rhabditida</taxon>
        <taxon>Rhabditina</taxon>
        <taxon>Rhabditomorpha</taxon>
        <taxon>Rhabditoidea</taxon>
        <taxon>Rhabditidae</taxon>
        <taxon>Peloderinae</taxon>
        <taxon>Caenorhabditis</taxon>
    </lineage>
</organism>
<evidence type="ECO:0000313" key="13">
    <source>
        <dbReference type="EMBL" id="CAP24764.2"/>
    </source>
</evidence>
<dbReference type="PANTHER" id="PTHR48043:SF89">
    <property type="entry name" value="UDP-GLUCURONOSYLTRANSFERASE"/>
    <property type="match status" value="1"/>
</dbReference>
<dbReference type="GO" id="GO:0008194">
    <property type="term" value="F:UDP-glycosyltransferase activity"/>
    <property type="evidence" value="ECO:0000318"/>
    <property type="project" value="GO_Central"/>
</dbReference>
<keyword evidence="8 12" id="KW-1133">Transmembrane helix</keyword>
<comment type="subcellular location">
    <subcellularLocation>
        <location evidence="1">Membrane</location>
        <topology evidence="1">Single-pass membrane protein</topology>
    </subcellularLocation>
</comment>
<evidence type="ECO:0000256" key="9">
    <source>
        <dbReference type="ARBA" id="ARBA00023136"/>
    </source>
</evidence>
<evidence type="ECO:0000256" key="2">
    <source>
        <dbReference type="ARBA" id="ARBA00009995"/>
    </source>
</evidence>
<evidence type="ECO:0000256" key="4">
    <source>
        <dbReference type="ARBA" id="ARBA00022676"/>
    </source>
</evidence>
<protein>
    <recommendedName>
        <fullName evidence="3">glucuronosyltransferase</fullName>
        <ecNumber evidence="3">2.4.1.17</ecNumber>
    </recommendedName>
</protein>
<evidence type="ECO:0000256" key="12">
    <source>
        <dbReference type="SAM" id="Phobius"/>
    </source>
</evidence>
<keyword evidence="4 11" id="KW-0328">Glycosyltransferase</keyword>
<keyword evidence="7" id="KW-0732">Signal</keyword>
<keyword evidence="14" id="KW-1185">Reference proteome</keyword>
<evidence type="ECO:0000256" key="1">
    <source>
        <dbReference type="ARBA" id="ARBA00004167"/>
    </source>
</evidence>
<comment type="similarity">
    <text evidence="2 11">Belongs to the UDP-glycosyltransferase family.</text>
</comment>
<gene>
    <name evidence="15" type="primary">ugt-25</name>
    <name evidence="13" type="synonym">Cbr-ugt-25</name>
    <name evidence="15" type="ORF">CBG03962</name>
    <name evidence="13" type="ORF">CBG_03962</name>
</gene>
<dbReference type="STRING" id="6238.A8WVV1"/>
<dbReference type="FunFam" id="3.40.50.2000:FF:000038">
    <property type="entry name" value="UDP-GlucuronosylTransferase"/>
    <property type="match status" value="1"/>
</dbReference>
<dbReference type="CDD" id="cd03784">
    <property type="entry name" value="GT1_Gtf-like"/>
    <property type="match status" value="1"/>
</dbReference>
<reference evidence="13 14" key="1">
    <citation type="journal article" date="2003" name="PLoS Biol.">
        <title>The genome sequence of Caenorhabditis briggsae: a platform for comparative genomics.</title>
        <authorList>
            <person name="Stein L.D."/>
            <person name="Bao Z."/>
            <person name="Blasiar D."/>
            <person name="Blumenthal T."/>
            <person name="Brent M.R."/>
            <person name="Chen N."/>
            <person name="Chinwalla A."/>
            <person name="Clarke L."/>
            <person name="Clee C."/>
            <person name="Coghlan A."/>
            <person name="Coulson A."/>
            <person name="D'Eustachio P."/>
            <person name="Fitch D.H."/>
            <person name="Fulton L.A."/>
            <person name="Fulton R.E."/>
            <person name="Griffiths-Jones S."/>
            <person name="Harris T.W."/>
            <person name="Hillier L.W."/>
            <person name="Kamath R."/>
            <person name="Kuwabara P.E."/>
            <person name="Mardis E.R."/>
            <person name="Marra M.A."/>
            <person name="Miner T.L."/>
            <person name="Minx P."/>
            <person name="Mullikin J.C."/>
            <person name="Plumb R.W."/>
            <person name="Rogers J."/>
            <person name="Schein J.E."/>
            <person name="Sohrmann M."/>
            <person name="Spieth J."/>
            <person name="Stajich J.E."/>
            <person name="Wei C."/>
            <person name="Willey D."/>
            <person name="Wilson R.K."/>
            <person name="Durbin R."/>
            <person name="Waterston R.H."/>
        </authorList>
    </citation>
    <scope>NUCLEOTIDE SEQUENCE [LARGE SCALE GENOMIC DNA]</scope>
    <source>
        <strain evidence="13 14">AF16</strain>
    </source>
</reference>
<evidence type="ECO:0000256" key="11">
    <source>
        <dbReference type="RuleBase" id="RU003718"/>
    </source>
</evidence>
<evidence type="ECO:0000313" key="15">
    <source>
        <dbReference type="WormBase" id="CBG03962"/>
    </source>
</evidence>
<dbReference type="InterPro" id="IPR002213">
    <property type="entry name" value="UDP_glucos_trans"/>
</dbReference>
<dbReference type="GO" id="GO:0016020">
    <property type="term" value="C:membrane"/>
    <property type="evidence" value="ECO:0007669"/>
    <property type="project" value="UniProtKB-SubCell"/>
</dbReference>
<dbReference type="FunFam" id="3.40.50.2000:FF:000204">
    <property type="entry name" value="UDP-glucuronosyltransferase"/>
    <property type="match status" value="1"/>
</dbReference>
<dbReference type="GO" id="GO:0015020">
    <property type="term" value="F:glucuronosyltransferase activity"/>
    <property type="evidence" value="ECO:0007669"/>
    <property type="project" value="UniProtKB-EC"/>
</dbReference>
<dbReference type="InterPro" id="IPR050271">
    <property type="entry name" value="UDP-glycosyltransferase"/>
</dbReference>
<accession>A8WVV1</accession>
<keyword evidence="5 11" id="KW-0808">Transferase</keyword>
<keyword evidence="9 12" id="KW-0472">Membrane</keyword>